<accession>A0A5A7TYJ1</accession>
<evidence type="ECO:0000313" key="3">
    <source>
        <dbReference type="Proteomes" id="UP000321393"/>
    </source>
</evidence>
<dbReference type="Proteomes" id="UP000321393">
    <property type="component" value="Unassembled WGS sequence"/>
</dbReference>
<dbReference type="Proteomes" id="UP000321947">
    <property type="component" value="Unassembled WGS sequence"/>
</dbReference>
<dbReference type="AlphaFoldDB" id="A0A5A7TYJ1"/>
<gene>
    <name evidence="2" type="ORF">E5676_scaffold68G001180</name>
    <name evidence="1" type="ORF">E6C27_scaffold230G001750</name>
</gene>
<name>A0A5A7TYJ1_CUCMM</name>
<sequence length="151" mass="16806">MIVLVSFSGIIVEAAFKRHVHNKSFVKKTKSAKVMKKVREHYLRDDIYRGASICKKCDSSVARLGASTSPILVLDTNVVLTQIDFLENHAIDDVVMLSVMLDEVKNRTCLFTTELELSAEIPCGDSLFSLTSITSMFSVYAFIIAAFQSHP</sequence>
<dbReference type="STRING" id="1194695.A0A5A7TYJ1"/>
<protein>
    <submittedName>
        <fullName evidence="1">Exosome complex exonuclease RRP44-like protein A</fullName>
    </submittedName>
</protein>
<proteinExistence type="predicted"/>
<keyword evidence="1" id="KW-0269">Exonuclease</keyword>
<dbReference type="EMBL" id="SSTD01014035">
    <property type="protein sequence ID" value="TYK04796.1"/>
    <property type="molecule type" value="Genomic_DNA"/>
</dbReference>
<keyword evidence="1" id="KW-0378">Hydrolase</keyword>
<evidence type="ECO:0000313" key="1">
    <source>
        <dbReference type="EMBL" id="KAA0046987.1"/>
    </source>
</evidence>
<dbReference type="Gene3D" id="3.40.50.1010">
    <property type="entry name" value="5'-nuclease"/>
    <property type="match status" value="1"/>
</dbReference>
<comment type="caution">
    <text evidence="1">The sequence shown here is derived from an EMBL/GenBank/DDBJ whole genome shotgun (WGS) entry which is preliminary data.</text>
</comment>
<dbReference type="EMBL" id="SSTE01013576">
    <property type="protein sequence ID" value="KAA0046987.1"/>
    <property type="molecule type" value="Genomic_DNA"/>
</dbReference>
<evidence type="ECO:0000313" key="4">
    <source>
        <dbReference type="Proteomes" id="UP000321947"/>
    </source>
</evidence>
<keyword evidence="1" id="KW-0540">Nuclease</keyword>
<evidence type="ECO:0000313" key="2">
    <source>
        <dbReference type="EMBL" id="TYK04796.1"/>
    </source>
</evidence>
<dbReference type="GO" id="GO:0004527">
    <property type="term" value="F:exonuclease activity"/>
    <property type="evidence" value="ECO:0007669"/>
    <property type="project" value="UniProtKB-KW"/>
</dbReference>
<reference evidence="3 4" key="1">
    <citation type="submission" date="2019-08" db="EMBL/GenBank/DDBJ databases">
        <title>Draft genome sequences of two oriental melons (Cucumis melo L. var makuwa).</title>
        <authorList>
            <person name="Kwon S.-Y."/>
        </authorList>
    </citation>
    <scope>NUCLEOTIDE SEQUENCE [LARGE SCALE GENOMIC DNA]</scope>
    <source>
        <strain evidence="4">cv. Chang Bougi</strain>
        <strain evidence="3">cv. SW 3</strain>
        <tissue evidence="1">Leaf</tissue>
    </source>
</reference>
<dbReference type="OrthoDB" id="372421at2759"/>
<organism evidence="1 3">
    <name type="scientific">Cucumis melo var. makuwa</name>
    <name type="common">Oriental melon</name>
    <dbReference type="NCBI Taxonomy" id="1194695"/>
    <lineage>
        <taxon>Eukaryota</taxon>
        <taxon>Viridiplantae</taxon>
        <taxon>Streptophyta</taxon>
        <taxon>Embryophyta</taxon>
        <taxon>Tracheophyta</taxon>
        <taxon>Spermatophyta</taxon>
        <taxon>Magnoliopsida</taxon>
        <taxon>eudicotyledons</taxon>
        <taxon>Gunneridae</taxon>
        <taxon>Pentapetalae</taxon>
        <taxon>rosids</taxon>
        <taxon>fabids</taxon>
        <taxon>Cucurbitales</taxon>
        <taxon>Cucurbitaceae</taxon>
        <taxon>Benincaseae</taxon>
        <taxon>Cucumis</taxon>
    </lineage>
</organism>